<proteinExistence type="predicted"/>
<gene>
    <name evidence="1" type="ORF">BpHYR1_010918</name>
</gene>
<reference evidence="1 2" key="1">
    <citation type="journal article" date="2018" name="Sci. Rep.">
        <title>Genomic signatures of local adaptation to the degree of environmental predictability in rotifers.</title>
        <authorList>
            <person name="Franch-Gras L."/>
            <person name="Hahn C."/>
            <person name="Garcia-Roger E.M."/>
            <person name="Carmona M.J."/>
            <person name="Serra M."/>
            <person name="Gomez A."/>
        </authorList>
    </citation>
    <scope>NUCLEOTIDE SEQUENCE [LARGE SCALE GENOMIC DNA]</scope>
    <source>
        <strain evidence="1">HYR1</strain>
    </source>
</reference>
<evidence type="ECO:0000313" key="1">
    <source>
        <dbReference type="EMBL" id="RNA09706.1"/>
    </source>
</evidence>
<organism evidence="1 2">
    <name type="scientific">Brachionus plicatilis</name>
    <name type="common">Marine rotifer</name>
    <name type="synonym">Brachionus muelleri</name>
    <dbReference type="NCBI Taxonomy" id="10195"/>
    <lineage>
        <taxon>Eukaryota</taxon>
        <taxon>Metazoa</taxon>
        <taxon>Spiralia</taxon>
        <taxon>Gnathifera</taxon>
        <taxon>Rotifera</taxon>
        <taxon>Eurotatoria</taxon>
        <taxon>Monogononta</taxon>
        <taxon>Pseudotrocha</taxon>
        <taxon>Ploima</taxon>
        <taxon>Brachionidae</taxon>
        <taxon>Brachionus</taxon>
    </lineage>
</organism>
<dbReference type="AlphaFoldDB" id="A0A3M7QE50"/>
<evidence type="ECO:0000313" key="2">
    <source>
        <dbReference type="Proteomes" id="UP000276133"/>
    </source>
</evidence>
<protein>
    <submittedName>
        <fullName evidence="1">Uncharacterized protein</fullName>
    </submittedName>
</protein>
<accession>A0A3M7QE50</accession>
<keyword evidence="2" id="KW-1185">Reference proteome</keyword>
<sequence length="70" mass="8355">MTIVKFSSHSIVQLTAHLNLTQYKLSDDFKSKYLIYTQIALKFKFTSDHIERDQNRKEQHSATYRTIYVI</sequence>
<dbReference type="EMBL" id="REGN01006389">
    <property type="protein sequence ID" value="RNA09706.1"/>
    <property type="molecule type" value="Genomic_DNA"/>
</dbReference>
<comment type="caution">
    <text evidence="1">The sequence shown here is derived from an EMBL/GenBank/DDBJ whole genome shotgun (WGS) entry which is preliminary data.</text>
</comment>
<name>A0A3M7QE50_BRAPC</name>
<dbReference type="Proteomes" id="UP000276133">
    <property type="component" value="Unassembled WGS sequence"/>
</dbReference>